<dbReference type="GO" id="GO:0003677">
    <property type="term" value="F:DNA binding"/>
    <property type="evidence" value="ECO:0007669"/>
    <property type="project" value="InterPro"/>
</dbReference>
<evidence type="ECO:0000256" key="1">
    <source>
        <dbReference type="ARBA" id="ARBA00005428"/>
    </source>
</evidence>
<dbReference type="CDD" id="cd10148">
    <property type="entry name" value="CsoR-like_DUF156"/>
    <property type="match status" value="1"/>
</dbReference>
<comment type="similarity">
    <text evidence="1">Belongs to the CsoR family.</text>
</comment>
<dbReference type="GO" id="GO:0046872">
    <property type="term" value="F:metal ion binding"/>
    <property type="evidence" value="ECO:0007669"/>
    <property type="project" value="InterPro"/>
</dbReference>
<evidence type="ECO:0000313" key="4">
    <source>
        <dbReference type="Proteomes" id="UP000244962"/>
    </source>
</evidence>
<organism evidence="3 4">
    <name type="scientific">Mycetocola zhujimingii</name>
    <dbReference type="NCBI Taxonomy" id="2079792"/>
    <lineage>
        <taxon>Bacteria</taxon>
        <taxon>Bacillati</taxon>
        <taxon>Actinomycetota</taxon>
        <taxon>Actinomycetes</taxon>
        <taxon>Micrococcales</taxon>
        <taxon>Microbacteriaceae</taxon>
        <taxon>Mycetocola</taxon>
    </lineage>
</organism>
<dbReference type="InterPro" id="IPR003735">
    <property type="entry name" value="Metal_Tscrpt_repr"/>
</dbReference>
<dbReference type="Proteomes" id="UP000244962">
    <property type="component" value="Unassembled WGS sequence"/>
</dbReference>
<dbReference type="RefSeq" id="WP_108962923.1">
    <property type="nucleotide sequence ID" value="NZ_QEFB01000009.1"/>
</dbReference>
<evidence type="ECO:0008006" key="5">
    <source>
        <dbReference type="Google" id="ProtNLM"/>
    </source>
</evidence>
<dbReference type="GO" id="GO:0045892">
    <property type="term" value="P:negative regulation of DNA-templated transcription"/>
    <property type="evidence" value="ECO:0007669"/>
    <property type="project" value="UniProtKB-ARBA"/>
</dbReference>
<evidence type="ECO:0000313" key="3">
    <source>
        <dbReference type="EMBL" id="PWC06775.1"/>
    </source>
</evidence>
<name>A0A2U1TD08_9MICO</name>
<dbReference type="PANTHER" id="PTHR33677:SF5">
    <property type="entry name" value="TRANSCRIPTIONAL REPRESSOR FRMR"/>
    <property type="match status" value="1"/>
</dbReference>
<dbReference type="Gene3D" id="1.20.58.1000">
    <property type="entry name" value="Metal-sensitive repressor, helix protomer"/>
    <property type="match status" value="1"/>
</dbReference>
<reference evidence="4" key="1">
    <citation type="submission" date="2018-04" db="EMBL/GenBank/DDBJ databases">
        <authorList>
            <person name="Liu S."/>
            <person name="Wang Z."/>
            <person name="Li J."/>
        </authorList>
    </citation>
    <scope>NUCLEOTIDE SEQUENCE [LARGE SCALE GENOMIC DNA]</scope>
    <source>
        <strain evidence="4">622</strain>
    </source>
</reference>
<keyword evidence="2" id="KW-0186">Copper</keyword>
<evidence type="ECO:0000256" key="2">
    <source>
        <dbReference type="ARBA" id="ARBA00023008"/>
    </source>
</evidence>
<dbReference type="PANTHER" id="PTHR33677">
    <property type="entry name" value="TRANSCRIPTIONAL REPRESSOR FRMR-RELATED"/>
    <property type="match status" value="1"/>
</dbReference>
<dbReference type="InterPro" id="IPR038390">
    <property type="entry name" value="Metal_Tscrpt_repr_sf"/>
</dbReference>
<accession>A0A2U1TD08</accession>
<gene>
    <name evidence="3" type="ORF">DF223_09060</name>
</gene>
<dbReference type="Pfam" id="PF02583">
    <property type="entry name" value="Trns_repr_metal"/>
    <property type="match status" value="1"/>
</dbReference>
<protein>
    <recommendedName>
        <fullName evidence="5">Transcriptional regulator</fullName>
    </recommendedName>
</protein>
<keyword evidence="4" id="KW-1185">Reference proteome</keyword>
<dbReference type="EMBL" id="QEFB01000009">
    <property type="protein sequence ID" value="PWC06775.1"/>
    <property type="molecule type" value="Genomic_DNA"/>
</dbReference>
<dbReference type="AlphaFoldDB" id="A0A2U1TD08"/>
<proteinExistence type="inferred from homology"/>
<sequence length="97" mass="10194">MSTPTTPIPAETAADNQKKVLNRLKRAQGQLSSVIAAVESGAECRDVVIQLAAVSKALDRAGFTIVSSAMKDCVSGTGEKSDPMTVDELEKLFLTLA</sequence>
<comment type="caution">
    <text evidence="3">The sequence shown here is derived from an EMBL/GenBank/DDBJ whole genome shotgun (WGS) entry which is preliminary data.</text>
</comment>